<dbReference type="SUPFAM" id="SSF56601">
    <property type="entry name" value="beta-lactamase/transpeptidase-like"/>
    <property type="match status" value="1"/>
</dbReference>
<keyword evidence="8" id="KW-1185">Reference proteome</keyword>
<dbReference type="PANTHER" id="PTHR30627:SF1">
    <property type="entry name" value="PEPTIDOGLYCAN D,D-TRANSPEPTIDASE FTSI"/>
    <property type="match status" value="1"/>
</dbReference>
<dbReference type="InterPro" id="IPR012338">
    <property type="entry name" value="Beta-lactam/transpept-like"/>
</dbReference>
<dbReference type="SUPFAM" id="SSF56519">
    <property type="entry name" value="Penicillin binding protein dimerisation domain"/>
    <property type="match status" value="1"/>
</dbReference>
<gene>
    <name evidence="7" type="ORF">H8R94_10965</name>
</gene>
<evidence type="ECO:0000259" key="5">
    <source>
        <dbReference type="Pfam" id="PF00905"/>
    </source>
</evidence>
<proteinExistence type="inferred from homology"/>
<protein>
    <submittedName>
        <fullName evidence="7">Peptidoglycan glycosyltransferase</fullName>
    </submittedName>
</protein>
<evidence type="ECO:0000313" key="8">
    <source>
        <dbReference type="Proteomes" id="UP000643810"/>
    </source>
</evidence>
<dbReference type="EMBL" id="JACOPG010000004">
    <property type="protein sequence ID" value="MBC5687116.1"/>
    <property type="molecule type" value="Genomic_DNA"/>
</dbReference>
<dbReference type="InterPro" id="IPR050515">
    <property type="entry name" value="Beta-lactam/transpept"/>
</dbReference>
<dbReference type="Pfam" id="PF00905">
    <property type="entry name" value="Transpeptidase"/>
    <property type="match status" value="1"/>
</dbReference>
<organism evidence="7 8">
    <name type="scientific">Roseburia lenta</name>
    <dbReference type="NCBI Taxonomy" id="2763061"/>
    <lineage>
        <taxon>Bacteria</taxon>
        <taxon>Bacillati</taxon>
        <taxon>Bacillota</taxon>
        <taxon>Clostridia</taxon>
        <taxon>Lachnospirales</taxon>
        <taxon>Lachnospiraceae</taxon>
        <taxon>Roseburia</taxon>
    </lineage>
</organism>
<dbReference type="InterPro" id="IPR001460">
    <property type="entry name" value="PCN-bd_Tpept"/>
</dbReference>
<dbReference type="InterPro" id="IPR036138">
    <property type="entry name" value="PBP_dimer_sf"/>
</dbReference>
<dbReference type="RefSeq" id="WP_118281948.1">
    <property type="nucleotide sequence ID" value="NZ_JACOPG010000004.1"/>
</dbReference>
<feature type="domain" description="Penicillin-binding protein dimerisation" evidence="6">
    <location>
        <begin position="55"/>
        <end position="201"/>
    </location>
</feature>
<dbReference type="PANTHER" id="PTHR30627">
    <property type="entry name" value="PEPTIDOGLYCAN D,D-TRANSPEPTIDASE"/>
    <property type="match status" value="1"/>
</dbReference>
<dbReference type="Gene3D" id="3.30.450.330">
    <property type="match status" value="1"/>
</dbReference>
<evidence type="ECO:0000256" key="4">
    <source>
        <dbReference type="SAM" id="Phobius"/>
    </source>
</evidence>
<feature type="domain" description="Penicillin-binding protein transpeptidase" evidence="5">
    <location>
        <begin position="245"/>
        <end position="560"/>
    </location>
</feature>
<keyword evidence="4" id="KW-0812">Transmembrane</keyword>
<name>A0ABR7GII3_9FIRM</name>
<comment type="caution">
    <text evidence="7">The sequence shown here is derived from an EMBL/GenBank/DDBJ whole genome shotgun (WGS) entry which is preliminary data.</text>
</comment>
<evidence type="ECO:0000256" key="2">
    <source>
        <dbReference type="ARBA" id="ARBA00007171"/>
    </source>
</evidence>
<evidence type="ECO:0000259" key="6">
    <source>
        <dbReference type="Pfam" id="PF03717"/>
    </source>
</evidence>
<keyword evidence="3 4" id="KW-0472">Membrane</keyword>
<dbReference type="InterPro" id="IPR005311">
    <property type="entry name" value="PBP_dimer"/>
</dbReference>
<evidence type="ECO:0000256" key="1">
    <source>
        <dbReference type="ARBA" id="ARBA00004370"/>
    </source>
</evidence>
<keyword evidence="4" id="KW-1133">Transmembrane helix</keyword>
<comment type="subcellular location">
    <subcellularLocation>
        <location evidence="1">Membrane</location>
    </subcellularLocation>
</comment>
<comment type="similarity">
    <text evidence="2">Belongs to the transpeptidase family.</text>
</comment>
<accession>A0ABR7GII3</accession>
<sequence length="582" mass="64071">MERLRVYSHRKAKLIGGTFIVVLLALGLRVGYLMIFRASHYAELAVEVEQRERKVKAARGRIIDRNGVILASNKTVCTISVIHNQIEDPEAVISCLTKELGLTEEEIRKKVEKVSSIEKIKTNVEKDIGDAIRAYDLAGVKVDDDYKRYYPYDRILSKVLGFTGGDNQGIIGLEAYYDEALQGEDGKILTYTDARGVEVAELGEVRLEPEAGDDLYVSLDYNISRFATQLAEQTMQRHQASGVEIIVMNPKNGEIYTMVNVPEFSLQEPFTLTEYMAGQTGEKTDLLNEMWRNICISDTYEPGSTFKIITTAAALEEGVVTPEESFYCNGSITVEDTRIRCHKTTGHGSEDFTHAIMNSCNPVFIQLGLRLGAPRFFHYFEQFQMLSTTGIDLPGEGATIMHQLKNVGPVELATISFGQSFQLTPIQMASTVSSLINGGERVTPHIALTCRDRDGKVTRTYKTKDKGSVVSKETSEILRGLLHQVVAEGTGKNGQVAGFAVGGKTATSQMLPRGSGKYIASFIGFAPAEDPEVLAIVIIHEPQGIYYGGTIAAPVCSQLFENILPYLGVEETEKNTDSAVAQ</sequence>
<feature type="transmembrane region" description="Helical" evidence="4">
    <location>
        <begin position="12"/>
        <end position="35"/>
    </location>
</feature>
<dbReference type="Gene3D" id="3.90.1310.10">
    <property type="entry name" value="Penicillin-binding protein 2a (Domain 2)"/>
    <property type="match status" value="1"/>
</dbReference>
<dbReference type="Proteomes" id="UP000643810">
    <property type="component" value="Unassembled WGS sequence"/>
</dbReference>
<dbReference type="Pfam" id="PF03717">
    <property type="entry name" value="PBP_dimer"/>
    <property type="match status" value="1"/>
</dbReference>
<dbReference type="Gene3D" id="3.40.710.10">
    <property type="entry name" value="DD-peptidase/beta-lactamase superfamily"/>
    <property type="match status" value="1"/>
</dbReference>
<evidence type="ECO:0000256" key="3">
    <source>
        <dbReference type="ARBA" id="ARBA00023136"/>
    </source>
</evidence>
<evidence type="ECO:0000313" key="7">
    <source>
        <dbReference type="EMBL" id="MBC5687116.1"/>
    </source>
</evidence>
<reference evidence="7 8" key="1">
    <citation type="submission" date="2020-08" db="EMBL/GenBank/DDBJ databases">
        <title>Genome public.</title>
        <authorList>
            <person name="Liu C."/>
            <person name="Sun Q."/>
        </authorList>
    </citation>
    <scope>NUCLEOTIDE SEQUENCE [LARGE SCALE GENOMIC DNA]</scope>
    <source>
        <strain evidence="7 8">NSJ-9</strain>
    </source>
</reference>